<evidence type="ECO:0000256" key="3">
    <source>
        <dbReference type="SAM" id="MobiDB-lite"/>
    </source>
</evidence>
<accession>A0A235B2S5</accession>
<evidence type="ECO:0000259" key="4">
    <source>
        <dbReference type="Pfam" id="PF14449"/>
    </source>
</evidence>
<dbReference type="AlphaFoldDB" id="A0A235B2S5"/>
<feature type="region of interest" description="Disordered" evidence="3">
    <location>
        <begin position="64"/>
        <end position="84"/>
    </location>
</feature>
<sequence length="84" mass="8757">EPPSQSPPPSKEKPPPQEEKSGWETAGDVVAELSGYNDAKAAITGVDENGNKIGVGERVLLGARPSHPGRKSGQGWQICGPIRG</sequence>
<comment type="subcellular location">
    <subcellularLocation>
        <location evidence="1">Secreted</location>
    </subcellularLocation>
</comment>
<name>A0A235B2S5_9BACL</name>
<keyword evidence="6" id="KW-1185">Reference proteome</keyword>
<dbReference type="EMBL" id="NOWF01000011">
    <property type="protein sequence ID" value="OYD06600.1"/>
    <property type="molecule type" value="Genomic_DNA"/>
</dbReference>
<feature type="non-terminal residue" evidence="5">
    <location>
        <position position="1"/>
    </location>
</feature>
<reference evidence="5 6" key="1">
    <citation type="submission" date="2017-07" db="EMBL/GenBank/DDBJ databases">
        <title>The genome sequence of Paludifilum halophilum highlights mechanisms for microbial adaptation to high salt environemnts.</title>
        <authorList>
            <person name="Belbahri L."/>
        </authorList>
    </citation>
    <scope>NUCLEOTIDE SEQUENCE [LARGE SCALE GENOMIC DNA]</scope>
    <source>
        <strain evidence="5 6">DSM 102817</strain>
    </source>
</reference>
<dbReference type="Pfam" id="PF14449">
    <property type="entry name" value="PT-TG"/>
    <property type="match status" value="1"/>
</dbReference>
<evidence type="ECO:0000313" key="5">
    <source>
        <dbReference type="EMBL" id="OYD06600.1"/>
    </source>
</evidence>
<evidence type="ECO:0000256" key="2">
    <source>
        <dbReference type="ARBA" id="ARBA00022525"/>
    </source>
</evidence>
<evidence type="ECO:0000313" key="6">
    <source>
        <dbReference type="Proteomes" id="UP000215459"/>
    </source>
</evidence>
<dbReference type="InterPro" id="IPR027797">
    <property type="entry name" value="PT-TG_dom"/>
</dbReference>
<dbReference type="GO" id="GO:0005576">
    <property type="term" value="C:extracellular region"/>
    <property type="evidence" value="ECO:0007669"/>
    <property type="project" value="UniProtKB-SubCell"/>
</dbReference>
<evidence type="ECO:0000256" key="1">
    <source>
        <dbReference type="ARBA" id="ARBA00004613"/>
    </source>
</evidence>
<feature type="domain" description="Pre-toxin TG" evidence="4">
    <location>
        <begin position="19"/>
        <end position="63"/>
    </location>
</feature>
<organism evidence="5 6">
    <name type="scientific">Paludifilum halophilum</name>
    <dbReference type="NCBI Taxonomy" id="1642702"/>
    <lineage>
        <taxon>Bacteria</taxon>
        <taxon>Bacillati</taxon>
        <taxon>Bacillota</taxon>
        <taxon>Bacilli</taxon>
        <taxon>Bacillales</taxon>
        <taxon>Thermoactinomycetaceae</taxon>
        <taxon>Paludifilum</taxon>
    </lineage>
</organism>
<protein>
    <recommendedName>
        <fullName evidence="4">Pre-toxin TG domain-containing protein</fullName>
    </recommendedName>
</protein>
<dbReference type="RefSeq" id="WP_240512055.1">
    <property type="nucleotide sequence ID" value="NZ_NOWF01000011.1"/>
</dbReference>
<comment type="caution">
    <text evidence="5">The sequence shown here is derived from an EMBL/GenBank/DDBJ whole genome shotgun (WGS) entry which is preliminary data.</text>
</comment>
<proteinExistence type="predicted"/>
<feature type="region of interest" description="Disordered" evidence="3">
    <location>
        <begin position="1"/>
        <end position="24"/>
    </location>
</feature>
<gene>
    <name evidence="5" type="ORF">CHM34_16035</name>
</gene>
<feature type="compositionally biased region" description="Basic and acidic residues" evidence="3">
    <location>
        <begin position="10"/>
        <end position="22"/>
    </location>
</feature>
<keyword evidence="2" id="KW-0964">Secreted</keyword>
<dbReference type="Proteomes" id="UP000215459">
    <property type="component" value="Unassembled WGS sequence"/>
</dbReference>